<feature type="region of interest" description="Disordered" evidence="1">
    <location>
        <begin position="447"/>
        <end position="549"/>
    </location>
</feature>
<feature type="region of interest" description="Disordered" evidence="1">
    <location>
        <begin position="346"/>
        <end position="394"/>
    </location>
</feature>
<sequence length="933" mass="105071">MSFAFQSFGLGEFFKAQQRLSDALVHFFLGLVAAPSCFITLGRQLEILNDGIDRLLDENSNRNSAILRMDNKLEAQQMLRVASHGLLDALTDLEKVLELIRDDVDELRWGTNMVADLRIASLEKHWKAFTEKFSFQSWKLDLLYKSLRRSSISKMLAVRERINKNMEMLLEPYGERTSMDTIETDNDLSETEVFRRPGESDLLLGVSISEVIRRLQDSCQFGTGAKFYWKLKAETTLLIILHWTHKARLGLHELNFVGQAPLDARVNLIKAAWVLKACNAGPGSEGFFTEEVRAMLTMLACDVLYMFRSIWDRESQRRGSASDPQRSPPITDYSIFIDDSKPLPNPFPFPDNQMHQSIFPPRQSSSCPPPDPGYVQRNGNSRALSPSGGTFLHDEDEIIEGPNRLSGLESLRISKRKITSHLSSSEHDLSIGTNASSTYSLPIEQLSTLSESPEPPTIPPKRRSPPEQSSLQPPPIPPKYLRDLNATYTSPRNDSQPSFHSSPPPTRSRPEAYSAGSGSGTGTASSSGSPPSRSYHAMSAPSSSADVSDVYNGRNKEVLSPASIPMSPSYSTGSFGATSIGAEGVVIPAVPRPAYSWNERIDRQALGVRPGEVEIAPRIIPQMILKASYTGEMHGRWDDCRVRIFKDITETKLRILTVQVGSEESIDQQIVDISTAELVPEYGYHEAHPVIYIRKFRPEVNALANVQPLYQSTSLYYKFRDASDMFEFQSAFLGECVETDCSAVRTIRYKKSLLDGEHNHYRGRIQIWNQEENDTFVISPSSSSVTPPALSRVRSKSDVKVLSSRIVMYWEETITTLFITDSIEIDTKSKSRVLRIKPSSHKAFHNPTSVKAKTLGTRDLNGGFSLAKKGLFIDDEDSFEEFKWFEIDFVNEEDKEVFAQEFQTALKERRRQRRHAEELGRLAERGVRREGRR</sequence>
<feature type="region of interest" description="Disordered" evidence="1">
    <location>
        <begin position="909"/>
        <end position="933"/>
    </location>
</feature>
<dbReference type="AlphaFoldDB" id="A0A3N4I5F0"/>
<dbReference type="Proteomes" id="UP000275078">
    <property type="component" value="Unassembled WGS sequence"/>
</dbReference>
<accession>A0A3N4I5F0</accession>
<gene>
    <name evidence="2" type="ORF">BJ508DRAFT_308424</name>
</gene>
<evidence type="ECO:0000256" key="1">
    <source>
        <dbReference type="SAM" id="MobiDB-lite"/>
    </source>
</evidence>
<feature type="compositionally biased region" description="Basic and acidic residues" evidence="1">
    <location>
        <begin position="915"/>
        <end position="933"/>
    </location>
</feature>
<protein>
    <submittedName>
        <fullName evidence="2">Uncharacterized protein</fullName>
    </submittedName>
</protein>
<organism evidence="2 3">
    <name type="scientific">Ascobolus immersus RN42</name>
    <dbReference type="NCBI Taxonomy" id="1160509"/>
    <lineage>
        <taxon>Eukaryota</taxon>
        <taxon>Fungi</taxon>
        <taxon>Dikarya</taxon>
        <taxon>Ascomycota</taxon>
        <taxon>Pezizomycotina</taxon>
        <taxon>Pezizomycetes</taxon>
        <taxon>Pezizales</taxon>
        <taxon>Ascobolaceae</taxon>
        <taxon>Ascobolus</taxon>
    </lineage>
</organism>
<feature type="compositionally biased region" description="Low complexity" evidence="1">
    <location>
        <begin position="522"/>
        <end position="532"/>
    </location>
</feature>
<dbReference type="EMBL" id="ML119700">
    <property type="protein sequence ID" value="RPA79320.1"/>
    <property type="molecule type" value="Genomic_DNA"/>
</dbReference>
<evidence type="ECO:0000313" key="3">
    <source>
        <dbReference type="Proteomes" id="UP000275078"/>
    </source>
</evidence>
<dbReference type="OrthoDB" id="5330919at2759"/>
<keyword evidence="3" id="KW-1185">Reference proteome</keyword>
<reference evidence="2 3" key="1">
    <citation type="journal article" date="2018" name="Nat. Ecol. Evol.">
        <title>Pezizomycetes genomes reveal the molecular basis of ectomycorrhizal truffle lifestyle.</title>
        <authorList>
            <person name="Murat C."/>
            <person name="Payen T."/>
            <person name="Noel B."/>
            <person name="Kuo A."/>
            <person name="Morin E."/>
            <person name="Chen J."/>
            <person name="Kohler A."/>
            <person name="Krizsan K."/>
            <person name="Balestrini R."/>
            <person name="Da Silva C."/>
            <person name="Montanini B."/>
            <person name="Hainaut M."/>
            <person name="Levati E."/>
            <person name="Barry K.W."/>
            <person name="Belfiori B."/>
            <person name="Cichocki N."/>
            <person name="Clum A."/>
            <person name="Dockter R.B."/>
            <person name="Fauchery L."/>
            <person name="Guy J."/>
            <person name="Iotti M."/>
            <person name="Le Tacon F."/>
            <person name="Lindquist E.A."/>
            <person name="Lipzen A."/>
            <person name="Malagnac F."/>
            <person name="Mello A."/>
            <person name="Molinier V."/>
            <person name="Miyauchi S."/>
            <person name="Poulain J."/>
            <person name="Riccioni C."/>
            <person name="Rubini A."/>
            <person name="Sitrit Y."/>
            <person name="Splivallo R."/>
            <person name="Traeger S."/>
            <person name="Wang M."/>
            <person name="Zifcakova L."/>
            <person name="Wipf D."/>
            <person name="Zambonelli A."/>
            <person name="Paolocci F."/>
            <person name="Nowrousian M."/>
            <person name="Ottonello S."/>
            <person name="Baldrian P."/>
            <person name="Spatafora J.W."/>
            <person name="Henrissat B."/>
            <person name="Nagy L.G."/>
            <person name="Aury J.M."/>
            <person name="Wincker P."/>
            <person name="Grigoriev I.V."/>
            <person name="Bonfante P."/>
            <person name="Martin F.M."/>
        </authorList>
    </citation>
    <scope>NUCLEOTIDE SEQUENCE [LARGE SCALE GENOMIC DNA]</scope>
    <source>
        <strain evidence="2 3">RN42</strain>
    </source>
</reference>
<proteinExistence type="predicted"/>
<feature type="compositionally biased region" description="Polar residues" evidence="1">
    <location>
        <begin position="377"/>
        <end position="388"/>
    </location>
</feature>
<feature type="compositionally biased region" description="Polar residues" evidence="1">
    <location>
        <begin position="486"/>
        <end position="501"/>
    </location>
</feature>
<evidence type="ECO:0000313" key="2">
    <source>
        <dbReference type="EMBL" id="RPA79320.1"/>
    </source>
</evidence>
<feature type="compositionally biased region" description="Low complexity" evidence="1">
    <location>
        <begin position="539"/>
        <end position="549"/>
    </location>
</feature>
<name>A0A3N4I5F0_ASCIM</name>